<keyword evidence="2" id="KW-1185">Reference proteome</keyword>
<dbReference type="Proteomes" id="UP001642484">
    <property type="component" value="Unassembled WGS sequence"/>
</dbReference>
<dbReference type="EMBL" id="CAXAMN010026958">
    <property type="protein sequence ID" value="CAK9107270.1"/>
    <property type="molecule type" value="Genomic_DNA"/>
</dbReference>
<evidence type="ECO:0000313" key="1">
    <source>
        <dbReference type="EMBL" id="CAK9107270.1"/>
    </source>
</evidence>
<comment type="caution">
    <text evidence="1">The sequence shown here is derived from an EMBL/GenBank/DDBJ whole genome shotgun (WGS) entry which is preliminary data.</text>
</comment>
<accession>A0ABP0S4N1</accession>
<organism evidence="1 2">
    <name type="scientific">Durusdinium trenchii</name>
    <dbReference type="NCBI Taxonomy" id="1381693"/>
    <lineage>
        <taxon>Eukaryota</taxon>
        <taxon>Sar</taxon>
        <taxon>Alveolata</taxon>
        <taxon>Dinophyceae</taxon>
        <taxon>Suessiales</taxon>
        <taxon>Symbiodiniaceae</taxon>
        <taxon>Durusdinium</taxon>
    </lineage>
</organism>
<sequence length="611" mass="67187">QFIVDQLGSENSQTNALNATSLQTWYEDYAKKRAAMGVHVNFKEVQCILFNLLAAADLDLDSADTMNQLQPMFPVLDRGWMVPVHGAHGKELNAEARLRKVIDEFQESPGFLARWALDEARIQSILNVVIGTSPGTRELMRGHLHRNKWNESCFSSDVLRRPRWLLSASLKGSTENWKQVLTVDSDKQEAFMRLVIHQFSEKTRKVRATQKGRMRLSPADWDAYCNFACVFGAVKQEAARLGSKKADCLENLDKAFLALDYFDEIQASINIASSEWKIQNLCVWNDLVVETVAVTQGHGPSDDRSVEEYEVGVDEVAFVAWTDYTKLGVFNQAIPESDYVCPSAGLQSNDQRRNWTDYQETAQWLGGIDMPKKMLDALGLGGKKAILFHSTLYDGALERAAIDLGVPTFGISCDLNAIKLSTKSVRNMLLEEWKAGHGKAEYGGVKFVAQPDAAADDGEAEPTLQLCKILGEGGEKVLSVPTDVRQKWLADPSHAPEWRCLLRRFDAKHGVAPVPHEGQLAIQAPAAENGAPSPDAGWGTIFADDPKTIAALEQKFPKIAASFTLSEGDGLVCYVVEGPQIFVAAPTNAGSLLGSQVILGHGGGIWLLDAK</sequence>
<proteinExistence type="predicted"/>
<gene>
    <name evidence="1" type="ORF">CCMP2556_LOCUS50071</name>
</gene>
<protein>
    <submittedName>
        <fullName evidence="1">Uncharacterized protein</fullName>
    </submittedName>
</protein>
<name>A0ABP0S4N1_9DINO</name>
<evidence type="ECO:0000313" key="2">
    <source>
        <dbReference type="Proteomes" id="UP001642484"/>
    </source>
</evidence>
<feature type="non-terminal residue" evidence="1">
    <location>
        <position position="611"/>
    </location>
</feature>
<feature type="non-terminal residue" evidence="1">
    <location>
        <position position="1"/>
    </location>
</feature>
<reference evidence="1 2" key="1">
    <citation type="submission" date="2024-02" db="EMBL/GenBank/DDBJ databases">
        <authorList>
            <person name="Chen Y."/>
            <person name="Shah S."/>
            <person name="Dougan E. K."/>
            <person name="Thang M."/>
            <person name="Chan C."/>
        </authorList>
    </citation>
    <scope>NUCLEOTIDE SEQUENCE [LARGE SCALE GENOMIC DNA]</scope>
</reference>